<evidence type="ECO:0000313" key="2">
    <source>
        <dbReference type="EMBL" id="MEM5532309.1"/>
    </source>
</evidence>
<dbReference type="EMBL" id="JBBMQX010000004">
    <property type="protein sequence ID" value="MEM5532309.1"/>
    <property type="molecule type" value="Genomic_DNA"/>
</dbReference>
<comment type="caution">
    <text evidence="2">The sequence shown here is derived from an EMBL/GenBank/DDBJ whole genome shotgun (WGS) entry which is preliminary data.</text>
</comment>
<proteinExistence type="predicted"/>
<reference evidence="2 3" key="1">
    <citation type="submission" date="2024-03" db="EMBL/GenBank/DDBJ databases">
        <title>Community enrichment and isolation of bacterial strains for fucoidan degradation.</title>
        <authorList>
            <person name="Sichert A."/>
        </authorList>
    </citation>
    <scope>NUCLEOTIDE SEQUENCE [LARGE SCALE GENOMIC DNA]</scope>
    <source>
        <strain evidence="2 3">AS26</strain>
    </source>
</reference>
<keyword evidence="1" id="KW-0812">Transmembrane</keyword>
<feature type="transmembrane region" description="Helical" evidence="1">
    <location>
        <begin position="62"/>
        <end position="80"/>
    </location>
</feature>
<dbReference type="Proteomes" id="UP001457661">
    <property type="component" value="Unassembled WGS sequence"/>
</dbReference>
<evidence type="ECO:0000256" key="1">
    <source>
        <dbReference type="SAM" id="Phobius"/>
    </source>
</evidence>
<accession>A0ABU9TGE2</accession>
<feature type="transmembrane region" description="Helical" evidence="1">
    <location>
        <begin position="106"/>
        <end position="129"/>
    </location>
</feature>
<sequence>MDVLVKLTAPLKYLLIDHKQKKYVDYILPIFFSLLMCVLFFFLPEQIVIFRNNGLIESLSNFIQVLAGFYIAALAAIATFPNKNIDNVTDGYPLKLNNEELTRRQFLCYMFGYLAFLGFSLVLLGKVAISLEPNITLLLNNLSDEIKLALKVFFLFLYFIAFNSLILTTLYGLYYLTEKIHERKTEFTSELGESSTKNNDIEDF</sequence>
<name>A0ABU9TGE2_9GAMM</name>
<organism evidence="2 3">
    <name type="scientific">Pseudoalteromonas arctica</name>
    <dbReference type="NCBI Taxonomy" id="394751"/>
    <lineage>
        <taxon>Bacteria</taxon>
        <taxon>Pseudomonadati</taxon>
        <taxon>Pseudomonadota</taxon>
        <taxon>Gammaproteobacteria</taxon>
        <taxon>Alteromonadales</taxon>
        <taxon>Pseudoalteromonadaceae</taxon>
        <taxon>Pseudoalteromonas</taxon>
    </lineage>
</organism>
<keyword evidence="1" id="KW-1133">Transmembrane helix</keyword>
<evidence type="ECO:0000313" key="3">
    <source>
        <dbReference type="Proteomes" id="UP001457661"/>
    </source>
</evidence>
<feature type="transmembrane region" description="Helical" evidence="1">
    <location>
        <begin position="149"/>
        <end position="174"/>
    </location>
</feature>
<feature type="transmembrane region" description="Helical" evidence="1">
    <location>
        <begin position="23"/>
        <end position="42"/>
    </location>
</feature>
<dbReference type="RefSeq" id="WP_342879465.1">
    <property type="nucleotide sequence ID" value="NZ_JBBMQX010000004.1"/>
</dbReference>
<keyword evidence="1" id="KW-0472">Membrane</keyword>
<keyword evidence="3" id="KW-1185">Reference proteome</keyword>
<gene>
    <name evidence="2" type="ORF">WNY57_07715</name>
</gene>
<protein>
    <submittedName>
        <fullName evidence="2">Uncharacterized protein</fullName>
    </submittedName>
</protein>